<feature type="compositionally biased region" description="Basic and acidic residues" evidence="2">
    <location>
        <begin position="1"/>
        <end position="14"/>
    </location>
</feature>
<proteinExistence type="predicted"/>
<keyword evidence="1" id="KW-0863">Zinc-finger</keyword>
<feature type="region of interest" description="Disordered" evidence="2">
    <location>
        <begin position="84"/>
        <end position="103"/>
    </location>
</feature>
<accession>A0ABP1S1W7</accession>
<protein>
    <recommendedName>
        <fullName evidence="3">C2H2-type domain-containing protein</fullName>
    </recommendedName>
</protein>
<name>A0ABP1S1W7_9HEXA</name>
<gene>
    <name evidence="4" type="ORF">ODALV1_LOCUS28750</name>
</gene>
<dbReference type="Proteomes" id="UP001642540">
    <property type="component" value="Unassembled WGS sequence"/>
</dbReference>
<feature type="domain" description="C2H2-type" evidence="3">
    <location>
        <begin position="35"/>
        <end position="63"/>
    </location>
</feature>
<evidence type="ECO:0000256" key="1">
    <source>
        <dbReference type="PROSITE-ProRule" id="PRU00042"/>
    </source>
</evidence>
<feature type="compositionally biased region" description="Polar residues" evidence="2">
    <location>
        <begin position="85"/>
        <end position="103"/>
    </location>
</feature>
<dbReference type="InterPro" id="IPR013087">
    <property type="entry name" value="Znf_C2H2_type"/>
</dbReference>
<dbReference type="PROSITE" id="PS50157">
    <property type="entry name" value="ZINC_FINGER_C2H2_2"/>
    <property type="match status" value="1"/>
</dbReference>
<sequence length="103" mass="11441">MDETRNKNLDRPSLDNEEVSNTAIRVNNTYLEPSYICDHCKRGFYTSSLFIHHVAIAHTTPRALANRMSSNAFDAARVGAGKTTAFASNSDTRSPSYATENKK</sequence>
<keyword evidence="1" id="KW-0479">Metal-binding</keyword>
<dbReference type="EMBL" id="CAXLJM020000147">
    <property type="protein sequence ID" value="CAL8141511.1"/>
    <property type="molecule type" value="Genomic_DNA"/>
</dbReference>
<dbReference type="PROSITE" id="PS00028">
    <property type="entry name" value="ZINC_FINGER_C2H2_1"/>
    <property type="match status" value="1"/>
</dbReference>
<evidence type="ECO:0000256" key="2">
    <source>
        <dbReference type="SAM" id="MobiDB-lite"/>
    </source>
</evidence>
<keyword evidence="5" id="KW-1185">Reference proteome</keyword>
<comment type="caution">
    <text evidence="4">The sequence shown here is derived from an EMBL/GenBank/DDBJ whole genome shotgun (WGS) entry which is preliminary data.</text>
</comment>
<organism evidence="4 5">
    <name type="scientific">Orchesella dallaii</name>
    <dbReference type="NCBI Taxonomy" id="48710"/>
    <lineage>
        <taxon>Eukaryota</taxon>
        <taxon>Metazoa</taxon>
        <taxon>Ecdysozoa</taxon>
        <taxon>Arthropoda</taxon>
        <taxon>Hexapoda</taxon>
        <taxon>Collembola</taxon>
        <taxon>Entomobryomorpha</taxon>
        <taxon>Entomobryoidea</taxon>
        <taxon>Orchesellidae</taxon>
        <taxon>Orchesellinae</taxon>
        <taxon>Orchesella</taxon>
    </lineage>
</organism>
<feature type="region of interest" description="Disordered" evidence="2">
    <location>
        <begin position="1"/>
        <end position="20"/>
    </location>
</feature>
<keyword evidence="1" id="KW-0862">Zinc</keyword>
<dbReference type="InterPro" id="IPR036236">
    <property type="entry name" value="Znf_C2H2_sf"/>
</dbReference>
<evidence type="ECO:0000259" key="3">
    <source>
        <dbReference type="PROSITE" id="PS50157"/>
    </source>
</evidence>
<evidence type="ECO:0000313" key="4">
    <source>
        <dbReference type="EMBL" id="CAL8141511.1"/>
    </source>
</evidence>
<evidence type="ECO:0000313" key="5">
    <source>
        <dbReference type="Proteomes" id="UP001642540"/>
    </source>
</evidence>
<reference evidence="4 5" key="1">
    <citation type="submission" date="2024-08" db="EMBL/GenBank/DDBJ databases">
        <authorList>
            <person name="Cucini C."/>
            <person name="Frati F."/>
        </authorList>
    </citation>
    <scope>NUCLEOTIDE SEQUENCE [LARGE SCALE GENOMIC DNA]</scope>
</reference>
<dbReference type="SUPFAM" id="SSF57667">
    <property type="entry name" value="beta-beta-alpha zinc fingers"/>
    <property type="match status" value="1"/>
</dbReference>